<protein>
    <recommendedName>
        <fullName evidence="3">RING-type E3 ubiquitin transferase</fullName>
        <ecNumber evidence="3">2.3.2.27</ecNumber>
    </recommendedName>
</protein>
<evidence type="ECO:0000313" key="12">
    <source>
        <dbReference type="Proteomes" id="UP001293593"/>
    </source>
</evidence>
<keyword evidence="6" id="KW-0833">Ubl conjugation pathway</keyword>
<dbReference type="InterPro" id="IPR011989">
    <property type="entry name" value="ARM-like"/>
</dbReference>
<dbReference type="InterPro" id="IPR013083">
    <property type="entry name" value="Znf_RING/FYVE/PHD"/>
</dbReference>
<dbReference type="SUPFAM" id="SSF48371">
    <property type="entry name" value="ARM repeat"/>
    <property type="match status" value="1"/>
</dbReference>
<dbReference type="Gene3D" id="1.20.930.20">
    <property type="entry name" value="Adaptor protein Cbl, N-terminal domain"/>
    <property type="match status" value="1"/>
</dbReference>
<dbReference type="InterPro" id="IPR036537">
    <property type="entry name" value="Adaptor_Cbl_N_dom_sf"/>
</dbReference>
<feature type="coiled-coil region" evidence="8">
    <location>
        <begin position="249"/>
        <end position="276"/>
    </location>
</feature>
<evidence type="ECO:0000256" key="5">
    <source>
        <dbReference type="ARBA" id="ARBA00022737"/>
    </source>
</evidence>
<keyword evidence="4" id="KW-0808">Transferase</keyword>
<dbReference type="InterPro" id="IPR059179">
    <property type="entry name" value="MLKL-like_MCAfunc"/>
</dbReference>
<sequence length="726" mass="79786">MPMPSSFIENLTSPLSDAQKRIIHPYFNSLLLPPSSFSPPFMAIPPQIFPPRKRRPSAASFISPKLTEPDLLHSLLHLTHEISSLKPIQFLLKRNSYSIIRKTNLLSVLFEELIRTSIPLSSQSLILCFEEMYIVLQRIKTLIEDCSNGSKMAMLMQNESIADSFHKLTADLSTLLDIFPVTELELSDDVRELVILIRKQCIESKPFVDLKDNELRHAVVTMLDRIKREIVPNHLKLVDIFERLEIRDSSSCRAEIESLEEEIQNRNDEQSKSELVALIGLVRYAKCVLFGASTASSSSSSSDDDAKRRKQPSDVAVPADFRCPITLDLMRDPVVVATGQTYDRESIQLWLESGHNTCPKTGQTLAHTDLIPNRALQNLIAMWCREQKILFETVGSNDKPHGVIINKAALEATRMTASFLVNKLSLSPSMEAANAVVYELRVLAKTDSDSRACIAEAGAIPLLISYLSFNVGSQNPDLQVNAVTTILNLSILEANKTRIMETDGAINGVIEVLRSGATWEAKANAAATIFSLSGIHSYRRRLGRKTRVTRGLIDLARCGPTGARRDALVAILTLAADRETVARLVEAGVVEMTAEVMDGLPEEAVTILEMVVKRGGLMAVAAAFSSIKKLAVILREGSDRARESAAATLATMCRKGGSDIVADLASLPGIERVIWELMAIGTVRGKRKAATLLRILRRWAAGLDSAGLTEGFSTALTSSTTMVSTQ</sequence>
<dbReference type="Pfam" id="PF25598">
    <property type="entry name" value="ARM_PUB"/>
    <property type="match status" value="1"/>
</dbReference>
<dbReference type="Proteomes" id="UP001293593">
    <property type="component" value="Unassembled WGS sequence"/>
</dbReference>
<dbReference type="Gene3D" id="1.25.10.10">
    <property type="entry name" value="Leucine-rich Repeat Variant"/>
    <property type="match status" value="2"/>
</dbReference>
<evidence type="ECO:0000256" key="8">
    <source>
        <dbReference type="SAM" id="Coils"/>
    </source>
</evidence>
<dbReference type="FunFam" id="3.30.40.10:FF:000562">
    <property type="entry name" value="RING-type E3 ubiquitin transferase"/>
    <property type="match status" value="1"/>
</dbReference>
<evidence type="ECO:0000256" key="1">
    <source>
        <dbReference type="ARBA" id="ARBA00000900"/>
    </source>
</evidence>
<feature type="region of interest" description="Disordered" evidence="9">
    <location>
        <begin position="294"/>
        <end position="313"/>
    </location>
</feature>
<dbReference type="SMART" id="SM00185">
    <property type="entry name" value="ARM"/>
    <property type="match status" value="1"/>
</dbReference>
<dbReference type="SUPFAM" id="SSF57850">
    <property type="entry name" value="RING/U-box"/>
    <property type="match status" value="1"/>
</dbReference>
<dbReference type="Pfam" id="PF04564">
    <property type="entry name" value="U-box"/>
    <property type="match status" value="1"/>
</dbReference>
<dbReference type="EMBL" id="JAWXYG010000007">
    <property type="protein sequence ID" value="KAK4268448.1"/>
    <property type="molecule type" value="Genomic_DNA"/>
</dbReference>
<keyword evidence="12" id="KW-1185">Reference proteome</keyword>
<dbReference type="GO" id="GO:0007166">
    <property type="term" value="P:cell surface receptor signaling pathway"/>
    <property type="evidence" value="ECO:0007669"/>
    <property type="project" value="InterPro"/>
</dbReference>
<organism evidence="11 12">
    <name type="scientific">Acacia crassicarpa</name>
    <name type="common">northern wattle</name>
    <dbReference type="NCBI Taxonomy" id="499986"/>
    <lineage>
        <taxon>Eukaryota</taxon>
        <taxon>Viridiplantae</taxon>
        <taxon>Streptophyta</taxon>
        <taxon>Embryophyta</taxon>
        <taxon>Tracheophyta</taxon>
        <taxon>Spermatophyta</taxon>
        <taxon>Magnoliopsida</taxon>
        <taxon>eudicotyledons</taxon>
        <taxon>Gunneridae</taxon>
        <taxon>Pentapetalae</taxon>
        <taxon>rosids</taxon>
        <taxon>fabids</taxon>
        <taxon>Fabales</taxon>
        <taxon>Fabaceae</taxon>
        <taxon>Caesalpinioideae</taxon>
        <taxon>mimosoid clade</taxon>
        <taxon>Acacieae</taxon>
        <taxon>Acacia</taxon>
    </lineage>
</organism>
<dbReference type="CDD" id="cd16664">
    <property type="entry name" value="RING-Ubox_PUB"/>
    <property type="match status" value="1"/>
</dbReference>
<dbReference type="SMART" id="SM00504">
    <property type="entry name" value="Ubox"/>
    <property type="match status" value="1"/>
</dbReference>
<dbReference type="Pfam" id="PF25368">
    <property type="entry name" value="PUB10_N"/>
    <property type="match status" value="1"/>
</dbReference>
<evidence type="ECO:0000256" key="7">
    <source>
        <dbReference type="PROSITE-ProRule" id="PRU00259"/>
    </source>
</evidence>
<evidence type="ECO:0000256" key="2">
    <source>
        <dbReference type="ARBA" id="ARBA00004906"/>
    </source>
</evidence>
<dbReference type="PANTHER" id="PTHR23315:SF63">
    <property type="entry name" value="U-BOX DOMAIN-CONTAINING PROTEIN 16"/>
    <property type="match status" value="1"/>
</dbReference>
<evidence type="ECO:0000256" key="6">
    <source>
        <dbReference type="ARBA" id="ARBA00022786"/>
    </source>
</evidence>
<dbReference type="InterPro" id="IPR003613">
    <property type="entry name" value="Ubox_domain"/>
</dbReference>
<evidence type="ECO:0000256" key="4">
    <source>
        <dbReference type="ARBA" id="ARBA00022679"/>
    </source>
</evidence>
<dbReference type="EC" id="2.3.2.27" evidence="3"/>
<dbReference type="GO" id="GO:0061630">
    <property type="term" value="F:ubiquitin protein ligase activity"/>
    <property type="evidence" value="ECO:0007669"/>
    <property type="project" value="UniProtKB-EC"/>
</dbReference>
<dbReference type="InterPro" id="IPR057623">
    <property type="entry name" value="PUB12-19-like_N"/>
</dbReference>
<dbReference type="PROSITE" id="PS50176">
    <property type="entry name" value="ARM_REPEAT"/>
    <property type="match status" value="1"/>
</dbReference>
<dbReference type="CDD" id="cd21037">
    <property type="entry name" value="MLKL_NTD"/>
    <property type="match status" value="1"/>
</dbReference>
<dbReference type="AlphaFoldDB" id="A0AAE1MNU9"/>
<dbReference type="InterPro" id="IPR016024">
    <property type="entry name" value="ARM-type_fold"/>
</dbReference>
<dbReference type="InterPro" id="IPR058678">
    <property type="entry name" value="ARM_PUB"/>
</dbReference>
<feature type="domain" description="U-box" evidence="10">
    <location>
        <begin position="316"/>
        <end position="390"/>
    </location>
</feature>
<keyword evidence="5" id="KW-0677">Repeat</keyword>
<dbReference type="InterPro" id="IPR045210">
    <property type="entry name" value="RING-Ubox_PUB"/>
</dbReference>
<evidence type="ECO:0000259" key="10">
    <source>
        <dbReference type="PROSITE" id="PS51698"/>
    </source>
</evidence>
<reference evidence="11" key="1">
    <citation type="submission" date="2023-10" db="EMBL/GenBank/DDBJ databases">
        <title>Chromosome-level genome of the transformable northern wattle, Acacia crassicarpa.</title>
        <authorList>
            <person name="Massaro I."/>
            <person name="Sinha N.R."/>
            <person name="Poethig S."/>
            <person name="Leichty A.R."/>
        </authorList>
    </citation>
    <scope>NUCLEOTIDE SEQUENCE</scope>
    <source>
        <strain evidence="11">Acra3RX</strain>
        <tissue evidence="11">Leaf</tissue>
    </source>
</reference>
<proteinExistence type="predicted"/>
<keyword evidence="8" id="KW-0175">Coiled coil</keyword>
<gene>
    <name evidence="11" type="ORF">QN277_025104</name>
</gene>
<dbReference type="GO" id="GO:0016567">
    <property type="term" value="P:protein ubiquitination"/>
    <property type="evidence" value="ECO:0007669"/>
    <property type="project" value="InterPro"/>
</dbReference>
<evidence type="ECO:0000313" key="11">
    <source>
        <dbReference type="EMBL" id="KAK4268448.1"/>
    </source>
</evidence>
<dbReference type="InterPro" id="IPR000225">
    <property type="entry name" value="Armadillo"/>
</dbReference>
<feature type="repeat" description="ARM" evidence="7">
    <location>
        <begin position="458"/>
        <end position="504"/>
    </location>
</feature>
<comment type="pathway">
    <text evidence="2">Protein modification; protein ubiquitination.</text>
</comment>
<name>A0AAE1MNU9_9FABA</name>
<comment type="catalytic activity">
    <reaction evidence="1">
        <text>S-ubiquitinyl-[E2 ubiquitin-conjugating enzyme]-L-cysteine + [acceptor protein]-L-lysine = [E2 ubiquitin-conjugating enzyme]-L-cysteine + N(6)-ubiquitinyl-[acceptor protein]-L-lysine.</text>
        <dbReference type="EC" id="2.3.2.27"/>
    </reaction>
</comment>
<accession>A0AAE1MNU9</accession>
<dbReference type="Gene3D" id="3.30.40.10">
    <property type="entry name" value="Zinc/RING finger domain, C3HC4 (zinc finger)"/>
    <property type="match status" value="1"/>
</dbReference>
<dbReference type="PANTHER" id="PTHR23315">
    <property type="entry name" value="U BOX DOMAIN-CONTAINING"/>
    <property type="match status" value="1"/>
</dbReference>
<dbReference type="FunFam" id="1.25.10.10:FF:001089">
    <property type="entry name" value="RING-type E3 ubiquitin transferase"/>
    <property type="match status" value="1"/>
</dbReference>
<comment type="caution">
    <text evidence="11">The sequence shown here is derived from an EMBL/GenBank/DDBJ whole genome shotgun (WGS) entry which is preliminary data.</text>
</comment>
<dbReference type="PROSITE" id="PS51698">
    <property type="entry name" value="U_BOX"/>
    <property type="match status" value="1"/>
</dbReference>
<evidence type="ECO:0000256" key="9">
    <source>
        <dbReference type="SAM" id="MobiDB-lite"/>
    </source>
</evidence>
<evidence type="ECO:0000256" key="3">
    <source>
        <dbReference type="ARBA" id="ARBA00012483"/>
    </source>
</evidence>